<feature type="domain" description="MnmG N-terminal" evidence="5">
    <location>
        <begin position="49"/>
        <end position="211"/>
    </location>
</feature>
<dbReference type="Proteomes" id="UP001148838">
    <property type="component" value="Unassembled WGS sequence"/>
</dbReference>
<dbReference type="InterPro" id="IPR036188">
    <property type="entry name" value="FAD/NAD-bd_sf"/>
</dbReference>
<evidence type="ECO:0000313" key="6">
    <source>
        <dbReference type="EMBL" id="KAJ4437799.1"/>
    </source>
</evidence>
<keyword evidence="4" id="KW-0274">FAD</keyword>
<dbReference type="EMBL" id="JAJSOF020000019">
    <property type="protein sequence ID" value="KAJ4437799.1"/>
    <property type="molecule type" value="Genomic_DNA"/>
</dbReference>
<name>A0ABQ8SUC6_PERAM</name>
<gene>
    <name evidence="6" type="primary">MTO1</name>
    <name evidence="6" type="ORF">ANN_13737</name>
</gene>
<reference evidence="6 7" key="1">
    <citation type="journal article" date="2022" name="Allergy">
        <title>Genome assembly and annotation of Periplaneta americana reveal a comprehensive cockroach allergen profile.</title>
        <authorList>
            <person name="Wang L."/>
            <person name="Xiong Q."/>
            <person name="Saelim N."/>
            <person name="Wang L."/>
            <person name="Nong W."/>
            <person name="Wan A.T."/>
            <person name="Shi M."/>
            <person name="Liu X."/>
            <person name="Cao Q."/>
            <person name="Hui J.H.L."/>
            <person name="Sookrung N."/>
            <person name="Leung T.F."/>
            <person name="Tungtrongchitr A."/>
            <person name="Tsui S.K.W."/>
        </authorList>
    </citation>
    <scope>NUCLEOTIDE SEQUENCE [LARGE SCALE GENOMIC DNA]</scope>
    <source>
        <strain evidence="6">PWHHKU_190912</strain>
    </source>
</reference>
<keyword evidence="7" id="KW-1185">Reference proteome</keyword>
<comment type="caution">
    <text evidence="6">The sequence shown here is derived from an EMBL/GenBank/DDBJ whole genome shotgun (WGS) entry which is preliminary data.</text>
</comment>
<dbReference type="PROSITE" id="PS01281">
    <property type="entry name" value="GIDA_2"/>
    <property type="match status" value="1"/>
</dbReference>
<evidence type="ECO:0000313" key="7">
    <source>
        <dbReference type="Proteomes" id="UP001148838"/>
    </source>
</evidence>
<organism evidence="6 7">
    <name type="scientific">Periplaneta americana</name>
    <name type="common">American cockroach</name>
    <name type="synonym">Blatta americana</name>
    <dbReference type="NCBI Taxonomy" id="6978"/>
    <lineage>
        <taxon>Eukaryota</taxon>
        <taxon>Metazoa</taxon>
        <taxon>Ecdysozoa</taxon>
        <taxon>Arthropoda</taxon>
        <taxon>Hexapoda</taxon>
        <taxon>Insecta</taxon>
        <taxon>Pterygota</taxon>
        <taxon>Neoptera</taxon>
        <taxon>Polyneoptera</taxon>
        <taxon>Dictyoptera</taxon>
        <taxon>Blattodea</taxon>
        <taxon>Blattoidea</taxon>
        <taxon>Blattidae</taxon>
        <taxon>Blattinae</taxon>
        <taxon>Periplaneta</taxon>
    </lineage>
</organism>
<dbReference type="PROSITE" id="PS01280">
    <property type="entry name" value="GIDA_1"/>
    <property type="match status" value="1"/>
</dbReference>
<evidence type="ECO:0000256" key="1">
    <source>
        <dbReference type="ARBA" id="ARBA00001974"/>
    </source>
</evidence>
<dbReference type="InterPro" id="IPR040131">
    <property type="entry name" value="MnmG_N"/>
</dbReference>
<sequence>MTLLGEETQEDPQKDGRTSFDWSGTDLMVHTVMQMMMMMMMMIVFDYSLKMPEDQLKCHLTFTNPAVNKIILDNLHVNRHVMEEVTGPRYCPSIESKAIRFGNKDHQIWLEPEGLTSDVIYPSGLSCTLPENLQVDMIRKIRGLEKAKVIRPGYGVEYDYVDPRELNPALETYRISHLFFAGQINGTTGYEEAAAQGIVAGINAAAKVQGKPEFHIGRTDGYIGVLIDDLTTQGTTEPYRMFTSRAEFRLYLRPDNADLRLTGKAEGHNPSVIHRDMCGMYREDCKDRSTISRWCTFFADGCKNLCDSPRSGQLVNAATQQNVTGIEPAVLNDRQIQL</sequence>
<dbReference type="InterPro" id="IPR020595">
    <property type="entry name" value="MnmG-rel_CS"/>
</dbReference>
<dbReference type="PANTHER" id="PTHR11806">
    <property type="entry name" value="GLUCOSE INHIBITED DIVISION PROTEIN A"/>
    <property type="match status" value="1"/>
</dbReference>
<protein>
    <submittedName>
        <fullName evidence="6">Mitochondrial Translation Optimization</fullName>
    </submittedName>
</protein>
<comment type="similarity">
    <text evidence="2">Belongs to the MnmG family.</text>
</comment>
<proteinExistence type="inferred from homology"/>
<evidence type="ECO:0000256" key="4">
    <source>
        <dbReference type="ARBA" id="ARBA00022827"/>
    </source>
</evidence>
<comment type="cofactor">
    <cofactor evidence="1">
        <name>FAD</name>
        <dbReference type="ChEBI" id="CHEBI:57692"/>
    </cofactor>
</comment>
<evidence type="ECO:0000256" key="3">
    <source>
        <dbReference type="ARBA" id="ARBA00022630"/>
    </source>
</evidence>
<evidence type="ECO:0000256" key="2">
    <source>
        <dbReference type="ARBA" id="ARBA00007653"/>
    </source>
</evidence>
<dbReference type="Pfam" id="PF01134">
    <property type="entry name" value="GIDA"/>
    <property type="match status" value="1"/>
</dbReference>
<dbReference type="InterPro" id="IPR002218">
    <property type="entry name" value="MnmG-rel"/>
</dbReference>
<dbReference type="SUPFAM" id="SSF51905">
    <property type="entry name" value="FAD/NAD(P)-binding domain"/>
    <property type="match status" value="1"/>
</dbReference>
<accession>A0ABQ8SUC6</accession>
<dbReference type="PANTHER" id="PTHR11806:SF0">
    <property type="entry name" value="PROTEIN MTO1 HOMOLOG, MITOCHONDRIAL"/>
    <property type="match status" value="1"/>
</dbReference>
<evidence type="ECO:0000259" key="5">
    <source>
        <dbReference type="Pfam" id="PF01134"/>
    </source>
</evidence>
<dbReference type="Gene3D" id="3.50.50.60">
    <property type="entry name" value="FAD/NAD(P)-binding domain"/>
    <property type="match status" value="1"/>
</dbReference>
<keyword evidence="3" id="KW-0285">Flavoprotein</keyword>